<dbReference type="SMART" id="SM00388">
    <property type="entry name" value="HisKA"/>
    <property type="match status" value="1"/>
</dbReference>
<protein>
    <recommendedName>
        <fullName evidence="3">histidine kinase</fullName>
        <ecNumber evidence="3">2.7.13.3</ecNumber>
    </recommendedName>
</protein>
<comment type="subcellular location">
    <subcellularLocation>
        <location evidence="2">Cell membrane</location>
        <topology evidence="2">Multi-pass membrane protein</topology>
    </subcellularLocation>
</comment>
<dbReference type="Proteomes" id="UP001235030">
    <property type="component" value="Chromosome"/>
</dbReference>
<keyword evidence="10" id="KW-0067">ATP-binding</keyword>
<keyword evidence="18" id="KW-1185">Reference proteome</keyword>
<keyword evidence="11 14" id="KW-1133">Transmembrane helix</keyword>
<evidence type="ECO:0000256" key="13">
    <source>
        <dbReference type="ARBA" id="ARBA00023136"/>
    </source>
</evidence>
<keyword evidence="12" id="KW-0902">Two-component regulatory system</keyword>
<evidence type="ECO:0000256" key="7">
    <source>
        <dbReference type="ARBA" id="ARBA00022692"/>
    </source>
</evidence>
<gene>
    <name evidence="17" type="primary">sasA_7</name>
    <name evidence="17" type="ORF">TEMA_11900</name>
</gene>
<evidence type="ECO:0000313" key="18">
    <source>
        <dbReference type="Proteomes" id="UP001235030"/>
    </source>
</evidence>
<feature type="domain" description="Histidine kinase" evidence="15">
    <location>
        <begin position="224"/>
        <end position="437"/>
    </location>
</feature>
<evidence type="ECO:0000256" key="2">
    <source>
        <dbReference type="ARBA" id="ARBA00004651"/>
    </source>
</evidence>
<evidence type="ECO:0000256" key="5">
    <source>
        <dbReference type="ARBA" id="ARBA00022553"/>
    </source>
</evidence>
<evidence type="ECO:0000256" key="4">
    <source>
        <dbReference type="ARBA" id="ARBA00022475"/>
    </source>
</evidence>
<evidence type="ECO:0000256" key="12">
    <source>
        <dbReference type="ARBA" id="ARBA00023012"/>
    </source>
</evidence>
<comment type="catalytic activity">
    <reaction evidence="1">
        <text>ATP + protein L-histidine = ADP + protein N-phospho-L-histidine.</text>
        <dbReference type="EC" id="2.7.13.3"/>
    </reaction>
</comment>
<evidence type="ECO:0000256" key="1">
    <source>
        <dbReference type="ARBA" id="ARBA00000085"/>
    </source>
</evidence>
<dbReference type="PANTHER" id="PTHR45528">
    <property type="entry name" value="SENSOR HISTIDINE KINASE CPXA"/>
    <property type="match status" value="1"/>
</dbReference>
<dbReference type="InterPro" id="IPR050398">
    <property type="entry name" value="HssS/ArlS-like"/>
</dbReference>
<reference evidence="17 18" key="1">
    <citation type="submission" date="2022-07" db="EMBL/GenBank/DDBJ databases">
        <title>Genome sequence of Terrisporobacter mayombei DSM6539.</title>
        <authorList>
            <person name="Boeer T."/>
            <person name="Bengelsdorf F.R."/>
            <person name="Daniel R."/>
            <person name="Poehlein A."/>
        </authorList>
    </citation>
    <scope>NUCLEOTIDE SEQUENCE [LARGE SCALE GENOMIC DNA]</scope>
    <source>
        <strain evidence="17 18">DSM 6539</strain>
    </source>
</reference>
<accession>A0ABY9PYU2</accession>
<dbReference type="InterPro" id="IPR005467">
    <property type="entry name" value="His_kinase_dom"/>
</dbReference>
<keyword evidence="6 17" id="KW-0808">Transferase</keyword>
<keyword evidence="8" id="KW-0547">Nucleotide-binding</keyword>
<feature type="domain" description="HAMP" evidence="16">
    <location>
        <begin position="163"/>
        <end position="216"/>
    </location>
</feature>
<keyword evidence="4" id="KW-1003">Cell membrane</keyword>
<evidence type="ECO:0000256" key="3">
    <source>
        <dbReference type="ARBA" id="ARBA00012438"/>
    </source>
</evidence>
<dbReference type="InterPro" id="IPR036097">
    <property type="entry name" value="HisK_dim/P_sf"/>
</dbReference>
<evidence type="ECO:0000256" key="6">
    <source>
        <dbReference type="ARBA" id="ARBA00022679"/>
    </source>
</evidence>
<dbReference type="InterPro" id="IPR036890">
    <property type="entry name" value="HATPase_C_sf"/>
</dbReference>
<evidence type="ECO:0000256" key="9">
    <source>
        <dbReference type="ARBA" id="ARBA00022777"/>
    </source>
</evidence>
<proteinExistence type="predicted"/>
<dbReference type="SMART" id="SM00387">
    <property type="entry name" value="HATPase_c"/>
    <property type="match status" value="1"/>
</dbReference>
<dbReference type="PANTHER" id="PTHR45528:SF1">
    <property type="entry name" value="SENSOR HISTIDINE KINASE CPXA"/>
    <property type="match status" value="1"/>
</dbReference>
<keyword evidence="7 14" id="KW-0812">Transmembrane</keyword>
<dbReference type="Gene3D" id="3.30.565.10">
    <property type="entry name" value="Histidine kinase-like ATPase, C-terminal domain"/>
    <property type="match status" value="1"/>
</dbReference>
<evidence type="ECO:0000256" key="10">
    <source>
        <dbReference type="ARBA" id="ARBA00022840"/>
    </source>
</evidence>
<dbReference type="CDD" id="cd00075">
    <property type="entry name" value="HATPase"/>
    <property type="match status" value="1"/>
</dbReference>
<dbReference type="InterPro" id="IPR003594">
    <property type="entry name" value="HATPase_dom"/>
</dbReference>
<dbReference type="EC" id="2.7.13.3" evidence="3"/>
<evidence type="ECO:0000259" key="15">
    <source>
        <dbReference type="PROSITE" id="PS50109"/>
    </source>
</evidence>
<dbReference type="SUPFAM" id="SSF47384">
    <property type="entry name" value="Homodimeric domain of signal transducing histidine kinase"/>
    <property type="match status" value="1"/>
</dbReference>
<sequence>MSILTFLAIVSIIVIMMIAQLAVVRVWTVKYEKDDIEAKYKEISMLINTNSNISYDNLFDTMDLDVMIYNQNKEIIYNSMSEIPSDLEFDNPYRIKSKILLNFKYDNVILNAPVTINGVKNNIYIFNKTDVFKDYLEATLHIMIFVVLLVIIISILAGMYISKKFVNKLKKLRDTMEEIKEKGISNRVEIHDEKDDFDKVNIVFNSMMDELENSFNAQKQFVNDASHELRTPLTIINGHLKMLDRWGKNDKGTLDKSIKVSLNEVERLTKLVNDLLQLSKAENELVGNSNLEEVNIKNVVNEVIYDFEIINKDVKFTYDIEDNLKLYMMREHLKQLLIIFIDNAIKYCDKEEKKIHISIFNHNNNIKICIRDNGIGIPEEDIPKITDKFYRVDESRKYNNSFGIGLSIAAQIIKLYKGSLNIESKIDEGTNVIIAFK</sequence>
<dbReference type="InterPro" id="IPR003660">
    <property type="entry name" value="HAMP_dom"/>
</dbReference>
<dbReference type="Gene3D" id="6.10.340.10">
    <property type="match status" value="1"/>
</dbReference>
<evidence type="ECO:0000256" key="14">
    <source>
        <dbReference type="SAM" id="Phobius"/>
    </source>
</evidence>
<evidence type="ECO:0000259" key="16">
    <source>
        <dbReference type="PROSITE" id="PS50885"/>
    </source>
</evidence>
<evidence type="ECO:0000256" key="11">
    <source>
        <dbReference type="ARBA" id="ARBA00022989"/>
    </source>
</evidence>
<evidence type="ECO:0000313" key="17">
    <source>
        <dbReference type="EMBL" id="WMT80868.1"/>
    </source>
</evidence>
<keyword evidence="5" id="KW-0597">Phosphoprotein</keyword>
<dbReference type="PROSITE" id="PS50109">
    <property type="entry name" value="HIS_KIN"/>
    <property type="match status" value="1"/>
</dbReference>
<feature type="transmembrane region" description="Helical" evidence="14">
    <location>
        <begin position="138"/>
        <end position="161"/>
    </location>
</feature>
<dbReference type="InterPro" id="IPR003661">
    <property type="entry name" value="HisK_dim/P_dom"/>
</dbReference>
<dbReference type="EMBL" id="CP101637">
    <property type="protein sequence ID" value="WMT80868.1"/>
    <property type="molecule type" value="Genomic_DNA"/>
</dbReference>
<feature type="transmembrane region" description="Helical" evidence="14">
    <location>
        <begin position="6"/>
        <end position="27"/>
    </location>
</feature>
<name>A0ABY9PYU2_9FIRM</name>
<dbReference type="CDD" id="cd00082">
    <property type="entry name" value="HisKA"/>
    <property type="match status" value="1"/>
</dbReference>
<keyword evidence="13 14" id="KW-0472">Membrane</keyword>
<organism evidence="17 18">
    <name type="scientific">Terrisporobacter mayombei</name>
    <dbReference type="NCBI Taxonomy" id="1541"/>
    <lineage>
        <taxon>Bacteria</taxon>
        <taxon>Bacillati</taxon>
        <taxon>Bacillota</taxon>
        <taxon>Clostridia</taxon>
        <taxon>Peptostreptococcales</taxon>
        <taxon>Peptostreptococcaceae</taxon>
        <taxon>Terrisporobacter</taxon>
    </lineage>
</organism>
<dbReference type="GO" id="GO:0016740">
    <property type="term" value="F:transferase activity"/>
    <property type="evidence" value="ECO:0007669"/>
    <property type="project" value="UniProtKB-KW"/>
</dbReference>
<dbReference type="Pfam" id="PF02518">
    <property type="entry name" value="HATPase_c"/>
    <property type="match status" value="1"/>
</dbReference>
<dbReference type="InterPro" id="IPR004358">
    <property type="entry name" value="Sig_transdc_His_kin-like_C"/>
</dbReference>
<dbReference type="PROSITE" id="PS50885">
    <property type="entry name" value="HAMP"/>
    <property type="match status" value="1"/>
</dbReference>
<dbReference type="Gene3D" id="1.10.287.130">
    <property type="match status" value="1"/>
</dbReference>
<dbReference type="PRINTS" id="PR00344">
    <property type="entry name" value="BCTRLSENSOR"/>
</dbReference>
<evidence type="ECO:0000256" key="8">
    <source>
        <dbReference type="ARBA" id="ARBA00022741"/>
    </source>
</evidence>
<dbReference type="SUPFAM" id="SSF55874">
    <property type="entry name" value="ATPase domain of HSP90 chaperone/DNA topoisomerase II/histidine kinase"/>
    <property type="match status" value="1"/>
</dbReference>
<keyword evidence="9" id="KW-0418">Kinase</keyword>
<dbReference type="Pfam" id="PF00512">
    <property type="entry name" value="HisKA"/>
    <property type="match status" value="1"/>
</dbReference>